<dbReference type="OrthoDB" id="360827at2759"/>
<keyword evidence="1" id="KW-0732">Signal</keyword>
<name>L0B0G5_THEEQ</name>
<dbReference type="Pfam" id="PF04385">
    <property type="entry name" value="FAINT"/>
    <property type="match status" value="2"/>
</dbReference>
<dbReference type="PROSITE" id="PS51257">
    <property type="entry name" value="PROKAR_LIPOPROTEIN"/>
    <property type="match status" value="1"/>
</dbReference>
<keyword evidence="3" id="KW-1185">Reference proteome</keyword>
<dbReference type="Proteomes" id="UP000031512">
    <property type="component" value="Chromosome 3"/>
</dbReference>
<dbReference type="GeneID" id="15806414"/>
<accession>L0B0G5</accession>
<gene>
    <name evidence="2" type="ORF">BEWA_000340</name>
</gene>
<feature type="chain" id="PRO_5003939446" evidence="1">
    <location>
        <begin position="24"/>
        <end position="573"/>
    </location>
</feature>
<organism evidence="2 3">
    <name type="scientific">Theileria equi strain WA</name>
    <dbReference type="NCBI Taxonomy" id="1537102"/>
    <lineage>
        <taxon>Eukaryota</taxon>
        <taxon>Sar</taxon>
        <taxon>Alveolata</taxon>
        <taxon>Apicomplexa</taxon>
        <taxon>Aconoidasida</taxon>
        <taxon>Piroplasmida</taxon>
        <taxon>Theileriidae</taxon>
        <taxon>Theileria</taxon>
    </lineage>
</organism>
<dbReference type="RefSeq" id="XP_004830295.1">
    <property type="nucleotide sequence ID" value="XM_004830238.1"/>
</dbReference>
<dbReference type="AlphaFoldDB" id="L0B0G5"/>
<feature type="signal peptide" evidence="1">
    <location>
        <begin position="1"/>
        <end position="23"/>
    </location>
</feature>
<dbReference type="InterPro" id="IPR007480">
    <property type="entry name" value="DUF529"/>
</dbReference>
<sequence>MRALVESILLLFCLFLGCKSVSGDKDDPIPLDINSRNQSGVDVTEGFLKDIKYTTYRPIESAGFSSVSDGIHRLWTASSDDQCRFSRLISKGSENPLLFLHVLRSGLPAHKHFEKGDNSWRPISENDFFKKQDELYTGKWVKVVLNKPKGPKTKYLEDLDIVKTDLSRFSLSAKEDAGVEYKKFIVKDDVSISSVVDDEAKVWDIPSDIECRRVNLYKKGDEILLAIEINAVEDDFKYYEKKSGILWSSISSQEFELELERFQTGICRTCELTKEPYVLDFSNINDKKVHKIAYNYSGFNQTQYTVLGKLKIDSIVDGASEIWKAKKGEECLTVVLSASDEFHLLSVRTTLGKDPSVLRFEKEYGRWSKISEKVYLRKLYGSSFDEVLDITKVTPDNAYLTYKMDDGFPYKQFVPKDELFSQVVEGETIIWETKYNRLCRHLDLYSRDDFKILRLETKIYSSIEEDYYKKTDGKWQTIDENEYLEGIKNIKDNTYRIPTSGDGNIVVKEYSPIEESAGFDEEGLLMEFDFGTEESGGICPADDNFLNNPESYYNDDYLRGNRVGYSSFWGWFR</sequence>
<evidence type="ECO:0000313" key="3">
    <source>
        <dbReference type="Proteomes" id="UP000031512"/>
    </source>
</evidence>
<dbReference type="KEGG" id="beq:BEWA_000340"/>
<dbReference type="VEuPathDB" id="PiroplasmaDB:BEWA_000340"/>
<evidence type="ECO:0000313" key="2">
    <source>
        <dbReference type="EMBL" id="AFZ80629.1"/>
    </source>
</evidence>
<reference evidence="2 3" key="1">
    <citation type="journal article" date="2012" name="BMC Genomics">
        <title>Comparative genomic analysis and phylogenetic position of Theileria equi.</title>
        <authorList>
            <person name="Kappmeyer L.S."/>
            <person name="Thiagarajan M."/>
            <person name="Herndon D.R."/>
            <person name="Ramsay J.D."/>
            <person name="Caler E."/>
            <person name="Djikeng A."/>
            <person name="Gillespie J.J."/>
            <person name="Lau A.O."/>
            <person name="Roalson E.H."/>
            <person name="Silva J.C."/>
            <person name="Silva M.G."/>
            <person name="Suarez C.E."/>
            <person name="Ueti M.W."/>
            <person name="Nene V.M."/>
            <person name="Mealey R.H."/>
            <person name="Knowles D.P."/>
            <person name="Brayton K.A."/>
        </authorList>
    </citation>
    <scope>NUCLEOTIDE SEQUENCE [LARGE SCALE GENOMIC DNA]</scope>
    <source>
        <strain evidence="2 3">WA</strain>
    </source>
</reference>
<proteinExistence type="predicted"/>
<evidence type="ECO:0000256" key="1">
    <source>
        <dbReference type="SAM" id="SignalP"/>
    </source>
</evidence>
<dbReference type="EMBL" id="CP001670">
    <property type="protein sequence ID" value="AFZ80629.1"/>
    <property type="molecule type" value="Genomic_DNA"/>
</dbReference>
<protein>
    <submittedName>
        <fullName evidence="2">Signal peptide-containing protein</fullName>
    </submittedName>
</protein>